<keyword evidence="3" id="KW-1185">Reference proteome</keyword>
<dbReference type="EMBL" id="VFLP01000079">
    <property type="protein sequence ID" value="TRX88832.1"/>
    <property type="molecule type" value="Genomic_DNA"/>
</dbReference>
<reference evidence="3" key="1">
    <citation type="submission" date="2019-06" db="EMBL/GenBank/DDBJ databases">
        <title>Draft genome sequence of the griseofulvin-producing fungus Xylaria cubensis strain G536.</title>
        <authorList>
            <person name="Mead M.E."/>
            <person name="Raja H.A."/>
            <person name="Steenwyk J.L."/>
            <person name="Knowles S.L."/>
            <person name="Oberlies N.H."/>
            <person name="Rokas A."/>
        </authorList>
    </citation>
    <scope>NUCLEOTIDE SEQUENCE [LARGE SCALE GENOMIC DNA]</scope>
    <source>
        <strain evidence="3">G536</strain>
    </source>
</reference>
<feature type="region of interest" description="Disordered" evidence="1">
    <location>
        <begin position="29"/>
        <end position="64"/>
    </location>
</feature>
<gene>
    <name evidence="2" type="ORF">FHL15_010291</name>
</gene>
<organism evidence="2 3">
    <name type="scientific">Xylaria flabelliformis</name>
    <dbReference type="NCBI Taxonomy" id="2512241"/>
    <lineage>
        <taxon>Eukaryota</taxon>
        <taxon>Fungi</taxon>
        <taxon>Dikarya</taxon>
        <taxon>Ascomycota</taxon>
        <taxon>Pezizomycotina</taxon>
        <taxon>Sordariomycetes</taxon>
        <taxon>Xylariomycetidae</taxon>
        <taxon>Xylariales</taxon>
        <taxon>Xylariaceae</taxon>
        <taxon>Xylaria</taxon>
    </lineage>
</organism>
<evidence type="ECO:0000256" key="1">
    <source>
        <dbReference type="SAM" id="MobiDB-lite"/>
    </source>
</evidence>
<evidence type="ECO:0000313" key="2">
    <source>
        <dbReference type="EMBL" id="TRX88832.1"/>
    </source>
</evidence>
<accession>A0A553HLJ5</accession>
<dbReference type="Proteomes" id="UP000319160">
    <property type="component" value="Unassembled WGS sequence"/>
</dbReference>
<comment type="caution">
    <text evidence="2">The sequence shown here is derived from an EMBL/GenBank/DDBJ whole genome shotgun (WGS) entry which is preliminary data.</text>
</comment>
<name>A0A553HLJ5_9PEZI</name>
<dbReference type="AlphaFoldDB" id="A0A553HLJ5"/>
<evidence type="ECO:0000313" key="3">
    <source>
        <dbReference type="Proteomes" id="UP000319160"/>
    </source>
</evidence>
<sequence length="103" mass="11579">MSTPDRKRHPSRQTRYHHLLFAHYYAPSKCDRPPQCKSPPPTDYLGSNRGKPQQSIVTDPLGKDDENADAVIAELRENFSRPRTWECGKTLGNGAYGAAILVK</sequence>
<protein>
    <submittedName>
        <fullName evidence="2">Uncharacterized protein</fullName>
    </submittedName>
</protein>
<proteinExistence type="predicted"/>